<sequence>MMRRYRPLKKSIGIVGEGLTERMYFDYIRSSRRYAFSLKPDLPSHTDYAHIFSKAKSMIAKGYDLVFCVLDIDVILHEHLLQDFQKACKELPKSILPITSNPCIEFWFLLHFLDCPKSRVYESCESVINKALRKYIPGYEKTETYLSSFQAFIRMEQNNGLQQALSNADSLLSILNTKSDVSCCSFTEISLLITFLETCKKCDFSRNCKSCSDGLPTVFGC</sequence>
<dbReference type="EMBL" id="VSSQ01010229">
    <property type="protein sequence ID" value="MPM43773.1"/>
    <property type="molecule type" value="Genomic_DNA"/>
</dbReference>
<dbReference type="InterPro" id="IPR025591">
    <property type="entry name" value="RloB"/>
</dbReference>
<comment type="caution">
    <text evidence="1">The sequence shown here is derived from an EMBL/GenBank/DDBJ whole genome shotgun (WGS) entry which is preliminary data.</text>
</comment>
<dbReference type="Pfam" id="PF13707">
    <property type="entry name" value="RloB"/>
    <property type="match status" value="1"/>
</dbReference>
<proteinExistence type="predicted"/>
<reference evidence="1" key="1">
    <citation type="submission" date="2019-08" db="EMBL/GenBank/DDBJ databases">
        <authorList>
            <person name="Kucharzyk K."/>
            <person name="Murdoch R.W."/>
            <person name="Higgins S."/>
            <person name="Loffler F."/>
        </authorList>
    </citation>
    <scope>NUCLEOTIDE SEQUENCE</scope>
</reference>
<gene>
    <name evidence="1" type="ORF">SDC9_90450</name>
</gene>
<dbReference type="AlphaFoldDB" id="A0A644ZYS4"/>
<name>A0A644ZYS4_9ZZZZ</name>
<evidence type="ECO:0008006" key="2">
    <source>
        <dbReference type="Google" id="ProtNLM"/>
    </source>
</evidence>
<accession>A0A644ZYS4</accession>
<evidence type="ECO:0000313" key="1">
    <source>
        <dbReference type="EMBL" id="MPM43773.1"/>
    </source>
</evidence>
<organism evidence="1">
    <name type="scientific">bioreactor metagenome</name>
    <dbReference type="NCBI Taxonomy" id="1076179"/>
    <lineage>
        <taxon>unclassified sequences</taxon>
        <taxon>metagenomes</taxon>
        <taxon>ecological metagenomes</taxon>
    </lineage>
</organism>
<protein>
    <recommendedName>
        <fullName evidence="2">RloB domain-containing protein</fullName>
    </recommendedName>
</protein>